<organism evidence="4 5">
    <name type="scientific">Falsiroseomonas selenitidurans</name>
    <dbReference type="NCBI Taxonomy" id="2716335"/>
    <lineage>
        <taxon>Bacteria</taxon>
        <taxon>Pseudomonadati</taxon>
        <taxon>Pseudomonadota</taxon>
        <taxon>Alphaproteobacteria</taxon>
        <taxon>Acetobacterales</taxon>
        <taxon>Roseomonadaceae</taxon>
        <taxon>Falsiroseomonas</taxon>
    </lineage>
</organism>
<evidence type="ECO:0000259" key="3">
    <source>
        <dbReference type="PROSITE" id="PS51747"/>
    </source>
</evidence>
<dbReference type="InterPro" id="IPR016193">
    <property type="entry name" value="Cytidine_deaminase-like"/>
</dbReference>
<keyword evidence="2" id="KW-0862">Zinc</keyword>
<dbReference type="CDD" id="cd01285">
    <property type="entry name" value="nucleoside_deaminase"/>
    <property type="match status" value="1"/>
</dbReference>
<gene>
    <name evidence="4" type="ORF">HEQ75_13890</name>
</gene>
<dbReference type="PANTHER" id="PTHR11079">
    <property type="entry name" value="CYTOSINE DEAMINASE FAMILY MEMBER"/>
    <property type="match status" value="1"/>
</dbReference>
<evidence type="ECO:0000256" key="2">
    <source>
        <dbReference type="ARBA" id="ARBA00022833"/>
    </source>
</evidence>
<accession>A0ABX1E4N0</accession>
<dbReference type="RefSeq" id="WP_168031506.1">
    <property type="nucleotide sequence ID" value="NZ_JAAVNE010000020.1"/>
</dbReference>
<evidence type="ECO:0000313" key="4">
    <source>
        <dbReference type="EMBL" id="NKC31953.1"/>
    </source>
</evidence>
<sequence>MTDEAAHAVTDEDFMRQAIALSRRGMEGGAGGPFGALVVAEGRVVAEGWNQVTSTNDPTAHAEIVAIRRACTALGRFDLRGATVFTSCEPCPMCLAALYWSRCDRVVYANGRAQAAAIGFDDDVLYREVALPIDSRHLPMRRLLAAEALEVFAEWAAKPDRIAY</sequence>
<dbReference type="InterPro" id="IPR016192">
    <property type="entry name" value="APOBEC/CMP_deaminase_Zn-bd"/>
</dbReference>
<dbReference type="EMBL" id="JAAVNE010000020">
    <property type="protein sequence ID" value="NKC31953.1"/>
    <property type="molecule type" value="Genomic_DNA"/>
</dbReference>
<dbReference type="Proteomes" id="UP000787635">
    <property type="component" value="Unassembled WGS sequence"/>
</dbReference>
<comment type="caution">
    <text evidence="4">The sequence shown here is derived from an EMBL/GenBank/DDBJ whole genome shotgun (WGS) entry which is preliminary data.</text>
</comment>
<keyword evidence="5" id="KW-1185">Reference proteome</keyword>
<dbReference type="Pfam" id="PF00383">
    <property type="entry name" value="dCMP_cyt_deam_1"/>
    <property type="match status" value="1"/>
</dbReference>
<protein>
    <submittedName>
        <fullName evidence="4">Nucleoside deaminase</fullName>
    </submittedName>
</protein>
<dbReference type="Gene3D" id="3.40.140.10">
    <property type="entry name" value="Cytidine Deaminase, domain 2"/>
    <property type="match status" value="1"/>
</dbReference>
<evidence type="ECO:0000313" key="5">
    <source>
        <dbReference type="Proteomes" id="UP000787635"/>
    </source>
</evidence>
<dbReference type="PROSITE" id="PS51747">
    <property type="entry name" value="CYT_DCMP_DEAMINASES_2"/>
    <property type="match status" value="1"/>
</dbReference>
<dbReference type="PROSITE" id="PS00903">
    <property type="entry name" value="CYT_DCMP_DEAMINASES_1"/>
    <property type="match status" value="1"/>
</dbReference>
<proteinExistence type="predicted"/>
<name>A0ABX1E4N0_9PROT</name>
<keyword evidence="1" id="KW-0479">Metal-binding</keyword>
<dbReference type="PANTHER" id="PTHR11079:SF161">
    <property type="entry name" value="CMP_DCMP-TYPE DEAMINASE DOMAIN-CONTAINING PROTEIN"/>
    <property type="match status" value="1"/>
</dbReference>
<dbReference type="InterPro" id="IPR002125">
    <property type="entry name" value="CMP_dCMP_dom"/>
</dbReference>
<reference evidence="4 5" key="1">
    <citation type="submission" date="2020-03" db="EMBL/GenBank/DDBJ databases">
        <title>Roseomonas selenitidurans sp. nov. isolated from urban soil.</title>
        <authorList>
            <person name="Liu H."/>
        </authorList>
    </citation>
    <scope>NUCLEOTIDE SEQUENCE [LARGE SCALE GENOMIC DNA]</scope>
    <source>
        <strain evidence="4 5">BU-1</strain>
    </source>
</reference>
<feature type="domain" description="CMP/dCMP-type deaminase" evidence="3">
    <location>
        <begin position="9"/>
        <end position="120"/>
    </location>
</feature>
<dbReference type="SUPFAM" id="SSF53927">
    <property type="entry name" value="Cytidine deaminase-like"/>
    <property type="match status" value="1"/>
</dbReference>
<evidence type="ECO:0000256" key="1">
    <source>
        <dbReference type="ARBA" id="ARBA00022723"/>
    </source>
</evidence>